<gene>
    <name evidence="1" type="ORF">MW7_009290</name>
</gene>
<evidence type="ECO:0000313" key="2">
    <source>
        <dbReference type="Proteomes" id="UP000004277"/>
    </source>
</evidence>
<dbReference type="EMBL" id="AKCV02000015">
    <property type="protein sequence ID" value="TMS58883.1"/>
    <property type="molecule type" value="Genomic_DNA"/>
</dbReference>
<evidence type="ECO:0000313" key="1">
    <source>
        <dbReference type="EMBL" id="TMS58883.1"/>
    </source>
</evidence>
<organism evidence="1 2">
    <name type="scientific">Imbroritus primus</name>
    <dbReference type="NCBI Taxonomy" id="3058603"/>
    <lineage>
        <taxon>Bacteria</taxon>
        <taxon>Pseudomonadati</taxon>
        <taxon>Pseudomonadota</taxon>
        <taxon>Betaproteobacteria</taxon>
        <taxon>Burkholderiales</taxon>
        <taxon>Burkholderiaceae</taxon>
        <taxon>Imbroritus</taxon>
    </lineage>
</organism>
<sequence>MTDLSARFAQAQQDVQQLPERPGNMVLLRLYALFKQASEGDAGDDRPGMTDIVARYKFDAWAALKGMPTEDAQGKYIELVEELKAGN</sequence>
<proteinExistence type="predicted"/>
<reference evidence="1" key="1">
    <citation type="submission" date="2019-05" db="EMBL/GenBank/DDBJ databases">
        <title>Revised genome assembly of Burkholderiaceae (previously Ralstonia) sp. PBA.</title>
        <authorList>
            <person name="Gan H.M."/>
        </authorList>
    </citation>
    <scope>NUCLEOTIDE SEQUENCE</scope>
    <source>
        <strain evidence="1">PBA</strain>
    </source>
</reference>
<keyword evidence="2" id="KW-1185">Reference proteome</keyword>
<protein>
    <submittedName>
        <fullName evidence="1">Acyl-CoA-binding protein</fullName>
    </submittedName>
</protein>
<name>A0ACD3SSH4_9BURK</name>
<accession>A0ACD3SSH4</accession>
<comment type="caution">
    <text evidence="1">The sequence shown here is derived from an EMBL/GenBank/DDBJ whole genome shotgun (WGS) entry which is preliminary data.</text>
</comment>
<dbReference type="Proteomes" id="UP000004277">
    <property type="component" value="Unassembled WGS sequence"/>
</dbReference>